<accession>A0ABV9P2U9</accession>
<dbReference type="Proteomes" id="UP001595885">
    <property type="component" value="Unassembled WGS sequence"/>
</dbReference>
<name>A0ABV9P2U9_9FLAO</name>
<sequence length="188" mass="22168">MLSNLMYNFDYRVINQEKPNNISYALCYTPRNAILFLDKNEKVISVIEICFECDKYYLFPKSEEFKDVLGLECDERMSFFRKMFDDYGFKDSKKNKHNITFEIKGESGPIQRGSLIISNSHVVKTDFDGKAFVILNNKTKKVELSYMGKPTFIKIINNCDVIKVDLSKRKAFYYKDNKFIKSKKLIFE</sequence>
<organism evidence="1 2">
    <name type="scientific">Flavobacterium ponti</name>
    <dbReference type="NCBI Taxonomy" id="665133"/>
    <lineage>
        <taxon>Bacteria</taxon>
        <taxon>Pseudomonadati</taxon>
        <taxon>Bacteroidota</taxon>
        <taxon>Flavobacteriia</taxon>
        <taxon>Flavobacteriales</taxon>
        <taxon>Flavobacteriaceae</taxon>
        <taxon>Flavobacterium</taxon>
    </lineage>
</organism>
<comment type="caution">
    <text evidence="1">The sequence shown here is derived from an EMBL/GenBank/DDBJ whole genome shotgun (WGS) entry which is preliminary data.</text>
</comment>
<dbReference type="EMBL" id="JBHSGW010000021">
    <property type="protein sequence ID" value="MFC4739938.1"/>
    <property type="molecule type" value="Genomic_DNA"/>
</dbReference>
<gene>
    <name evidence="1" type="ORF">ACFO3U_08020</name>
</gene>
<reference evidence="2" key="1">
    <citation type="journal article" date="2019" name="Int. J. Syst. Evol. Microbiol.">
        <title>The Global Catalogue of Microorganisms (GCM) 10K type strain sequencing project: providing services to taxonomists for standard genome sequencing and annotation.</title>
        <authorList>
            <consortium name="The Broad Institute Genomics Platform"/>
            <consortium name="The Broad Institute Genome Sequencing Center for Infectious Disease"/>
            <person name="Wu L."/>
            <person name="Ma J."/>
        </authorList>
    </citation>
    <scope>NUCLEOTIDE SEQUENCE [LARGE SCALE GENOMIC DNA]</scope>
    <source>
        <strain evidence="2">CCUG 50349</strain>
    </source>
</reference>
<proteinExistence type="predicted"/>
<evidence type="ECO:0000313" key="2">
    <source>
        <dbReference type="Proteomes" id="UP001595885"/>
    </source>
</evidence>
<protein>
    <submittedName>
        <fullName evidence="1">Uncharacterized protein</fullName>
    </submittedName>
</protein>
<evidence type="ECO:0000313" key="1">
    <source>
        <dbReference type="EMBL" id="MFC4739938.1"/>
    </source>
</evidence>
<dbReference type="RefSeq" id="WP_379740318.1">
    <property type="nucleotide sequence ID" value="NZ_JBHSGW010000021.1"/>
</dbReference>
<keyword evidence="2" id="KW-1185">Reference proteome</keyword>